<sequence length="350" mass="40734">MFILASALLVTAILIYAYYKRKMKPPKPRICGTLNGPSVTSPRIKLSDGRHLAYRERGVPKQVSKHKVILVHGFNSSKDLYLPLSQEVMEELGLYVLTYDRAGYGESDPNPKRSVKTEAFDIQELADRLGLGQKFHLIGVSIGTHPVWGCLKYLPHRLAGVTLMVPVINFWWPSFNSELANREFKKQLRRDQWKLRISHYAPGLVYWWMTQKIFPFCSIMQGHPILANPRDVQTIKQMSHIPMPHDDRKIRQQGDFESLHRDLMVHFGKWEFDPMEMKNPFPGEEACRVYLWQGHEDKLVPYELQRYLAKKLPWINYVEVEDGGHLMIHEPRLCEAIFRQLLLGQPPSLH</sequence>
<evidence type="ECO:0000313" key="2">
    <source>
        <dbReference type="EMBL" id="KAK4255232.1"/>
    </source>
</evidence>
<proteinExistence type="predicted"/>
<evidence type="ECO:0000313" key="3">
    <source>
        <dbReference type="Proteomes" id="UP001293593"/>
    </source>
</evidence>
<dbReference type="InterPro" id="IPR000073">
    <property type="entry name" value="AB_hydrolase_1"/>
</dbReference>
<organism evidence="2 3">
    <name type="scientific">Acacia crassicarpa</name>
    <name type="common">northern wattle</name>
    <dbReference type="NCBI Taxonomy" id="499986"/>
    <lineage>
        <taxon>Eukaryota</taxon>
        <taxon>Viridiplantae</taxon>
        <taxon>Streptophyta</taxon>
        <taxon>Embryophyta</taxon>
        <taxon>Tracheophyta</taxon>
        <taxon>Spermatophyta</taxon>
        <taxon>Magnoliopsida</taxon>
        <taxon>eudicotyledons</taxon>
        <taxon>Gunneridae</taxon>
        <taxon>Pentapetalae</taxon>
        <taxon>rosids</taxon>
        <taxon>fabids</taxon>
        <taxon>Fabales</taxon>
        <taxon>Fabaceae</taxon>
        <taxon>Caesalpinioideae</taxon>
        <taxon>mimosoid clade</taxon>
        <taxon>Acacieae</taxon>
        <taxon>Acacia</taxon>
    </lineage>
</organism>
<gene>
    <name evidence="2" type="ORF">QN277_008254</name>
</gene>
<dbReference type="Gene3D" id="3.40.50.1820">
    <property type="entry name" value="alpha/beta hydrolase"/>
    <property type="match status" value="1"/>
</dbReference>
<dbReference type="FunFam" id="3.40.50.1820:FF:000270">
    <property type="entry name" value="Alpha/beta-Hydrolases superfamily protein"/>
    <property type="match status" value="1"/>
</dbReference>
<reference evidence="2" key="1">
    <citation type="submission" date="2023-10" db="EMBL/GenBank/DDBJ databases">
        <title>Chromosome-level genome of the transformable northern wattle, Acacia crassicarpa.</title>
        <authorList>
            <person name="Massaro I."/>
            <person name="Sinha N.R."/>
            <person name="Poethig S."/>
            <person name="Leichty A.R."/>
        </authorList>
    </citation>
    <scope>NUCLEOTIDE SEQUENCE</scope>
    <source>
        <strain evidence="2">Acra3RX</strain>
        <tissue evidence="2">Leaf</tissue>
    </source>
</reference>
<dbReference type="SUPFAM" id="SSF53474">
    <property type="entry name" value="alpha/beta-Hydrolases"/>
    <property type="match status" value="1"/>
</dbReference>
<dbReference type="AlphaFoldDB" id="A0AAE1M6H3"/>
<dbReference type="PANTHER" id="PTHR45763:SF51">
    <property type="entry name" value="ALPHA_BETA-HYDROLASES SUPERFAMILY PROTEIN"/>
    <property type="match status" value="1"/>
</dbReference>
<dbReference type="PANTHER" id="PTHR45763">
    <property type="entry name" value="HYDROLASE, ALPHA/BETA FOLD FAMILY PROTEIN, EXPRESSED-RELATED"/>
    <property type="match status" value="1"/>
</dbReference>
<dbReference type="Proteomes" id="UP001293593">
    <property type="component" value="Unassembled WGS sequence"/>
</dbReference>
<protein>
    <recommendedName>
        <fullName evidence="1">AB hydrolase-1 domain-containing protein</fullName>
    </recommendedName>
</protein>
<accession>A0AAE1M6H3</accession>
<evidence type="ECO:0000259" key="1">
    <source>
        <dbReference type="Pfam" id="PF00561"/>
    </source>
</evidence>
<dbReference type="InterPro" id="IPR029058">
    <property type="entry name" value="AB_hydrolase_fold"/>
</dbReference>
<name>A0AAE1M6H3_9FABA</name>
<dbReference type="EMBL" id="JAWXYG010000013">
    <property type="protein sequence ID" value="KAK4255232.1"/>
    <property type="molecule type" value="Genomic_DNA"/>
</dbReference>
<dbReference type="Pfam" id="PF00561">
    <property type="entry name" value="Abhydrolase_1"/>
    <property type="match status" value="1"/>
</dbReference>
<keyword evidence="3" id="KW-1185">Reference proteome</keyword>
<feature type="domain" description="AB hydrolase-1" evidence="1">
    <location>
        <begin position="68"/>
        <end position="330"/>
    </location>
</feature>
<comment type="caution">
    <text evidence="2">The sequence shown here is derived from an EMBL/GenBank/DDBJ whole genome shotgun (WGS) entry which is preliminary data.</text>
</comment>